<dbReference type="AlphaFoldDB" id="A0AAV4PYY7"/>
<keyword evidence="2" id="KW-1185">Reference proteome</keyword>
<reference evidence="1 2" key="1">
    <citation type="submission" date="2021-06" db="EMBL/GenBank/DDBJ databases">
        <title>Caerostris darwini draft genome.</title>
        <authorList>
            <person name="Kono N."/>
            <person name="Arakawa K."/>
        </authorList>
    </citation>
    <scope>NUCLEOTIDE SEQUENCE [LARGE SCALE GENOMIC DNA]</scope>
</reference>
<dbReference type="Proteomes" id="UP001054837">
    <property type="component" value="Unassembled WGS sequence"/>
</dbReference>
<organism evidence="1 2">
    <name type="scientific">Caerostris darwini</name>
    <dbReference type="NCBI Taxonomy" id="1538125"/>
    <lineage>
        <taxon>Eukaryota</taxon>
        <taxon>Metazoa</taxon>
        <taxon>Ecdysozoa</taxon>
        <taxon>Arthropoda</taxon>
        <taxon>Chelicerata</taxon>
        <taxon>Arachnida</taxon>
        <taxon>Araneae</taxon>
        <taxon>Araneomorphae</taxon>
        <taxon>Entelegynae</taxon>
        <taxon>Araneoidea</taxon>
        <taxon>Araneidae</taxon>
        <taxon>Caerostris</taxon>
    </lineage>
</organism>
<proteinExistence type="predicted"/>
<name>A0AAV4PYY7_9ARAC</name>
<evidence type="ECO:0000313" key="2">
    <source>
        <dbReference type="Proteomes" id="UP001054837"/>
    </source>
</evidence>
<comment type="caution">
    <text evidence="1">The sequence shown here is derived from an EMBL/GenBank/DDBJ whole genome shotgun (WGS) entry which is preliminary data.</text>
</comment>
<sequence length="84" mass="9436">MALKPNKYKKNDFINDKISSKGTTMSVPIKLAALGFVHPRVVCYHTSRVRRAHMRGVHHRRRYGGVARGMQVMQIGGVVEFSGV</sequence>
<dbReference type="EMBL" id="BPLQ01003582">
    <property type="protein sequence ID" value="GIY01419.1"/>
    <property type="molecule type" value="Genomic_DNA"/>
</dbReference>
<gene>
    <name evidence="1" type="ORF">CDAR_196301</name>
</gene>
<evidence type="ECO:0000313" key="1">
    <source>
        <dbReference type="EMBL" id="GIY01419.1"/>
    </source>
</evidence>
<protein>
    <submittedName>
        <fullName evidence="1">Uncharacterized protein</fullName>
    </submittedName>
</protein>
<accession>A0AAV4PYY7</accession>